<evidence type="ECO:0000313" key="2">
    <source>
        <dbReference type="EMBL" id="HAT3899214.1"/>
    </source>
</evidence>
<dbReference type="Proteomes" id="UP000855471">
    <property type="component" value="Unassembled WGS sequence"/>
</dbReference>
<organism evidence="2">
    <name type="scientific">Citrobacter freundii</name>
    <dbReference type="NCBI Taxonomy" id="546"/>
    <lineage>
        <taxon>Bacteria</taxon>
        <taxon>Pseudomonadati</taxon>
        <taxon>Pseudomonadota</taxon>
        <taxon>Gammaproteobacteria</taxon>
        <taxon>Enterobacterales</taxon>
        <taxon>Enterobacteriaceae</taxon>
        <taxon>Citrobacter</taxon>
        <taxon>Citrobacter freundii complex</taxon>
    </lineage>
</organism>
<reference evidence="2" key="2">
    <citation type="submission" date="2020-09" db="EMBL/GenBank/DDBJ databases">
        <authorList>
            <consortium name="NCBI Pathogen Detection Project"/>
        </authorList>
    </citation>
    <scope>NUCLEOTIDE SEQUENCE</scope>
    <source>
        <strain evidence="2">O50</strain>
    </source>
</reference>
<dbReference type="NCBIfam" id="TIGR02675">
    <property type="entry name" value="tape_meas_nterm"/>
    <property type="match status" value="1"/>
</dbReference>
<dbReference type="AlphaFoldDB" id="A0A8H9QFD4"/>
<proteinExistence type="predicted"/>
<dbReference type="InterPro" id="IPR013491">
    <property type="entry name" value="Tape_meas_N"/>
</dbReference>
<reference evidence="2" key="1">
    <citation type="journal article" date="2018" name="Genome Biol.">
        <title>SKESA: strategic k-mer extension for scrupulous assemblies.</title>
        <authorList>
            <person name="Souvorov A."/>
            <person name="Agarwala R."/>
            <person name="Lipman D.J."/>
        </authorList>
    </citation>
    <scope>NUCLEOTIDE SEQUENCE</scope>
    <source>
        <strain evidence="2">O50</strain>
    </source>
</reference>
<protein>
    <submittedName>
        <fullName evidence="2">Tape measure protein</fullName>
    </submittedName>
</protein>
<accession>A0A8H9QFD4</accession>
<evidence type="ECO:0000259" key="1">
    <source>
        <dbReference type="Pfam" id="PF20155"/>
    </source>
</evidence>
<dbReference type="Pfam" id="PF20155">
    <property type="entry name" value="TMP_3"/>
    <property type="match status" value="1"/>
</dbReference>
<dbReference type="EMBL" id="DACSXJ010000025">
    <property type="protein sequence ID" value="HAT3899214.1"/>
    <property type="molecule type" value="Genomic_DNA"/>
</dbReference>
<feature type="domain" description="Tape measure protein N-terminal" evidence="1">
    <location>
        <begin position="230"/>
        <end position="395"/>
    </location>
</feature>
<name>A0A8H9QFD4_CITFR</name>
<comment type="caution">
    <text evidence="2">The sequence shown here is derived from an EMBL/GenBank/DDBJ whole genome shotgun (WGS) entry which is preliminary data.</text>
</comment>
<sequence>MAQFKVDDFLIELSFSSQKVLKGLEKAEKQAMQVASRIEKKLNKAFKVNPTPLNDSLKVMERNVDKYVSRIEQRLKNTKAFKIKTEIEEALRPPKQPRQPRISGNRAITAAHSVNMSKLGNADPLLAKMFKSQYYSLSGRANKLGNEAFNRELAKLNQSLRETLSKFNKTTSKNNHSENASNGLDVLATNAIKAGAAIYTFQTALEAYKKVMEVGLKKDASQRAAEFVLGNEGAKRATDFVKNLANNTGVDQIETLSSFAKFSAGAGDMNTDQKESLFSNVIGTSRLMGLNTEEINGILKAFEQMASKGKIQAEELRGQLGDRMAGAFQLFARSLGMTTEELDKAMKDGKVLSKDVLPKVSAEMGNMIAKSGGWEKIINSTQTQLGRLSNSWSNNLALMFDGSQEGLTDFTRSLTNLLGSLGGSSKSLGESLGDLMKSMSNGVDDLTTISYRVQGYFDRVTLIYRELNDTQKAVADGLANGLLSSLKGLAGIVAVRSGIGAVGGILNLTRAISNLGTVANTAAGRINSRSGAGSVEGGKGKLSVADAITRVMVVGMSADVINSIVKPLYERQMNKSDNPMDKVRSKAEPTDQALTGDMNSLAAVLWAMFQGKSKAPEQIISPEALNNLKSRVEVFTQDIKTIRPSVNIQPQTINITTQTVLDGKVIDERTTSHINRMQEDTLINSAYPEGE</sequence>
<gene>
    <name evidence="2" type="ORF">I9Y29_003676</name>
</gene>